<dbReference type="Proteomes" id="UP001143304">
    <property type="component" value="Unassembled WGS sequence"/>
</dbReference>
<evidence type="ECO:0000259" key="5">
    <source>
        <dbReference type="PROSITE" id="PS51063"/>
    </source>
</evidence>
<evidence type="ECO:0000256" key="3">
    <source>
        <dbReference type="ARBA" id="ARBA00023163"/>
    </source>
</evidence>
<keyword evidence="3" id="KW-0804">Transcription</keyword>
<dbReference type="SUPFAM" id="SSF51206">
    <property type="entry name" value="cAMP-binding domain-like"/>
    <property type="match status" value="1"/>
</dbReference>
<gene>
    <name evidence="6" type="ORF">EYC82_07235</name>
</gene>
<keyword evidence="7" id="KW-1185">Reference proteome</keyword>
<dbReference type="InterPro" id="IPR000595">
    <property type="entry name" value="cNMP-bd_dom"/>
</dbReference>
<keyword evidence="1" id="KW-0805">Transcription regulation</keyword>
<dbReference type="InterPro" id="IPR018490">
    <property type="entry name" value="cNMP-bd_dom_sf"/>
</dbReference>
<reference evidence="6" key="1">
    <citation type="submission" date="2019-02" db="EMBL/GenBank/DDBJ databases">
        <authorList>
            <person name="Li S.-H."/>
        </authorList>
    </citation>
    <scope>NUCLEOTIDE SEQUENCE</scope>
    <source>
        <strain evidence="6">IMCC11814</strain>
    </source>
</reference>
<dbReference type="InterPro" id="IPR014710">
    <property type="entry name" value="RmlC-like_jellyroll"/>
</dbReference>
<proteinExistence type="predicted"/>
<evidence type="ECO:0000259" key="4">
    <source>
        <dbReference type="PROSITE" id="PS50042"/>
    </source>
</evidence>
<dbReference type="InterPro" id="IPR012318">
    <property type="entry name" value="HTH_CRP"/>
</dbReference>
<dbReference type="PANTHER" id="PTHR24567:SF74">
    <property type="entry name" value="HTH-TYPE TRANSCRIPTIONAL REGULATOR ARCR"/>
    <property type="match status" value="1"/>
</dbReference>
<dbReference type="Gene3D" id="2.60.120.10">
    <property type="entry name" value="Jelly Rolls"/>
    <property type="match status" value="1"/>
</dbReference>
<evidence type="ECO:0000256" key="1">
    <source>
        <dbReference type="ARBA" id="ARBA00023015"/>
    </source>
</evidence>
<dbReference type="SMART" id="SM00100">
    <property type="entry name" value="cNMP"/>
    <property type="match status" value="1"/>
</dbReference>
<dbReference type="Pfam" id="PF13545">
    <property type="entry name" value="HTH_Crp_2"/>
    <property type="match status" value="1"/>
</dbReference>
<keyword evidence="2" id="KW-0238">DNA-binding</keyword>
<feature type="domain" description="Cyclic nucleotide-binding" evidence="4">
    <location>
        <begin position="29"/>
        <end position="110"/>
    </location>
</feature>
<dbReference type="InterPro" id="IPR050397">
    <property type="entry name" value="Env_Response_Regulators"/>
</dbReference>
<dbReference type="Gene3D" id="1.10.10.10">
    <property type="entry name" value="Winged helix-like DNA-binding domain superfamily/Winged helix DNA-binding domain"/>
    <property type="match status" value="1"/>
</dbReference>
<evidence type="ECO:0000256" key="2">
    <source>
        <dbReference type="ARBA" id="ARBA00023125"/>
    </source>
</evidence>
<dbReference type="InterPro" id="IPR036390">
    <property type="entry name" value="WH_DNA-bd_sf"/>
</dbReference>
<dbReference type="CDD" id="cd00038">
    <property type="entry name" value="CAP_ED"/>
    <property type="match status" value="1"/>
</dbReference>
<dbReference type="SUPFAM" id="SSF46785">
    <property type="entry name" value="Winged helix' DNA-binding domain"/>
    <property type="match status" value="1"/>
</dbReference>
<name>A0ABT3T5R2_9GAMM</name>
<dbReference type="PROSITE" id="PS50042">
    <property type="entry name" value="CNMP_BINDING_3"/>
    <property type="match status" value="1"/>
</dbReference>
<dbReference type="Pfam" id="PF00027">
    <property type="entry name" value="cNMP_binding"/>
    <property type="match status" value="1"/>
</dbReference>
<evidence type="ECO:0000313" key="6">
    <source>
        <dbReference type="EMBL" id="MCX2977146.1"/>
    </source>
</evidence>
<dbReference type="PROSITE" id="PS51063">
    <property type="entry name" value="HTH_CRP_2"/>
    <property type="match status" value="1"/>
</dbReference>
<organism evidence="6 7">
    <name type="scientific">Candidatus Marimicrobium litorale</name>
    <dbReference type="NCBI Taxonomy" id="2518991"/>
    <lineage>
        <taxon>Bacteria</taxon>
        <taxon>Pseudomonadati</taxon>
        <taxon>Pseudomonadota</taxon>
        <taxon>Gammaproteobacteria</taxon>
        <taxon>Cellvibrionales</taxon>
        <taxon>Halieaceae</taxon>
        <taxon>Marimicrobium</taxon>
    </lineage>
</organism>
<dbReference type="EMBL" id="SHNO01000001">
    <property type="protein sequence ID" value="MCX2977146.1"/>
    <property type="molecule type" value="Genomic_DNA"/>
</dbReference>
<comment type="caution">
    <text evidence="6">The sequence shown here is derived from an EMBL/GenBank/DDBJ whole genome shotgun (WGS) entry which is preliminary data.</text>
</comment>
<protein>
    <submittedName>
        <fullName evidence="6">Crp/Fnr family transcriptional regulator</fullName>
    </submittedName>
</protein>
<sequence length="234" mass="26464">MEKIKEAKSSLKKARWARKVSDEALDGMLEHATFRSDSRKSHIFRLGDPSSRFYGLLSGQVRLTIPAETGDEFIIMDVTKGRWFGGTSLTENAPRTADALALVDTEIVEIPASVVRETAEKFPRIYKNLFAEQSLYVRLLCNLMASMLFFPLKARLANRLLMLIVLDGRREGRAAYLETTLSQSDFAKLVSGSRQQVNRVFRQWNDEGIVNFADGQYHIPSVKRLFVESKSTAP</sequence>
<feature type="domain" description="HTH crp-type" evidence="5">
    <location>
        <begin position="150"/>
        <end position="223"/>
    </location>
</feature>
<dbReference type="InterPro" id="IPR036388">
    <property type="entry name" value="WH-like_DNA-bd_sf"/>
</dbReference>
<dbReference type="PANTHER" id="PTHR24567">
    <property type="entry name" value="CRP FAMILY TRANSCRIPTIONAL REGULATORY PROTEIN"/>
    <property type="match status" value="1"/>
</dbReference>
<dbReference type="RefSeq" id="WP_279248875.1">
    <property type="nucleotide sequence ID" value="NZ_SHNO01000001.1"/>
</dbReference>
<evidence type="ECO:0000313" key="7">
    <source>
        <dbReference type="Proteomes" id="UP001143304"/>
    </source>
</evidence>
<accession>A0ABT3T5R2</accession>